<gene>
    <name evidence="3" type="ORF">RBB77_06780</name>
</gene>
<keyword evidence="1" id="KW-0472">Membrane</keyword>
<feature type="domain" description="CHASE2" evidence="2">
    <location>
        <begin position="49"/>
        <end position="373"/>
    </location>
</feature>
<proteinExistence type="predicted"/>
<reference evidence="3" key="2">
    <citation type="journal article" date="2024" name="Environ. Microbiol.">
        <title>Genome analysis and description of Tunturibacter gen. nov. expands the diversity of Terriglobia in tundra soils.</title>
        <authorList>
            <person name="Messyasz A."/>
            <person name="Mannisto M.K."/>
            <person name="Kerkhof L.J."/>
            <person name="Haggblom M.M."/>
        </authorList>
    </citation>
    <scope>NUCLEOTIDE SEQUENCE</scope>
    <source>
        <strain evidence="3">X5P6</strain>
    </source>
</reference>
<keyword evidence="1" id="KW-1133">Transmembrane helix</keyword>
<sequence>MRRPSVISVFILVALWNISIATDWPAGYLEEEGFWRDTIGGIHDINLHLQLRFYQLLTRHRPDPFQPDHVSLVYIDDDTHWTTLFGEQPTSRAFLARVVRNAANPDTKADVIGLDVELLSPRNFPEGRDIGSRDTDNDALLGAIQYASSKGVPVILGNVYAVEDGRRIDLPNIFTRADLLASPHLDCARVSCPGFGYLNLPEDKREIPLITKIPPADPQLPPYLDSFALTVARAYRGPIEAAKYPILNPRDHPDNAPVFGTFLPETQSKNRKDPQSSEKEFPQISITGLANGDLPAMQACSKRIVLIGGHWHERQGYLGWVDQHLSPAGYISGLALHANYIESLLQHKFTRELNIWINVLLDLIVGLIIYLCFEAVSTGWRIIVLLVVFFVPLIAAYLFLGLANIYLDFLLPIELYFLHLLYEIVEKHFCLKRHEAKQNAVTSGHDPLPAAGGKP</sequence>
<organism evidence="3">
    <name type="scientific">Tunturiibacter psychrotolerans</name>
    <dbReference type="NCBI Taxonomy" id="3069686"/>
    <lineage>
        <taxon>Bacteria</taxon>
        <taxon>Pseudomonadati</taxon>
        <taxon>Acidobacteriota</taxon>
        <taxon>Terriglobia</taxon>
        <taxon>Terriglobales</taxon>
        <taxon>Acidobacteriaceae</taxon>
        <taxon>Tunturiibacter</taxon>
    </lineage>
</organism>
<dbReference type="AlphaFoldDB" id="A0AAU7ZUM2"/>
<evidence type="ECO:0000256" key="1">
    <source>
        <dbReference type="SAM" id="Phobius"/>
    </source>
</evidence>
<dbReference type="Pfam" id="PF05226">
    <property type="entry name" value="CHASE2"/>
    <property type="match status" value="1"/>
</dbReference>
<feature type="transmembrane region" description="Helical" evidence="1">
    <location>
        <begin position="380"/>
        <end position="399"/>
    </location>
</feature>
<reference evidence="3" key="1">
    <citation type="submission" date="2023-08" db="EMBL/GenBank/DDBJ databases">
        <authorList>
            <person name="Messyasz A."/>
            <person name="Mannisto M.K."/>
            <person name="Kerkhof L.J."/>
            <person name="Haggblom M."/>
        </authorList>
    </citation>
    <scope>NUCLEOTIDE SEQUENCE</scope>
    <source>
        <strain evidence="3">X5P6</strain>
    </source>
</reference>
<evidence type="ECO:0000259" key="2">
    <source>
        <dbReference type="SMART" id="SM01080"/>
    </source>
</evidence>
<dbReference type="SMART" id="SM01080">
    <property type="entry name" value="CHASE2"/>
    <property type="match status" value="1"/>
</dbReference>
<dbReference type="EMBL" id="CP132942">
    <property type="protein sequence ID" value="XCB34590.1"/>
    <property type="molecule type" value="Genomic_DNA"/>
</dbReference>
<dbReference type="RefSeq" id="WP_353065875.1">
    <property type="nucleotide sequence ID" value="NZ_CP132942.1"/>
</dbReference>
<keyword evidence="1" id="KW-0812">Transmembrane</keyword>
<feature type="transmembrane region" description="Helical" evidence="1">
    <location>
        <begin position="355"/>
        <end position="373"/>
    </location>
</feature>
<dbReference type="KEGG" id="tpsc:RBB77_06780"/>
<protein>
    <submittedName>
        <fullName evidence="3">CHASE2 domain-containing protein</fullName>
    </submittedName>
</protein>
<dbReference type="InterPro" id="IPR007890">
    <property type="entry name" value="CHASE2"/>
</dbReference>
<accession>A0AAU7ZUM2</accession>
<evidence type="ECO:0000313" key="3">
    <source>
        <dbReference type="EMBL" id="XCB34590.1"/>
    </source>
</evidence>
<name>A0AAU7ZUM2_9BACT</name>